<dbReference type="InterPro" id="IPR048884">
    <property type="entry name" value="Nup120_helical"/>
</dbReference>
<proteinExistence type="predicted"/>
<keyword evidence="8" id="KW-1185">Reference proteome</keyword>
<dbReference type="OrthoDB" id="67716at2759"/>
<comment type="subcellular location">
    <subcellularLocation>
        <location evidence="1">Nucleus</location>
    </subcellularLocation>
</comment>
<evidence type="ECO:0000259" key="5">
    <source>
        <dbReference type="Pfam" id="PF21486"/>
    </source>
</evidence>
<evidence type="ECO:0000256" key="2">
    <source>
        <dbReference type="ARBA" id="ARBA00022448"/>
    </source>
</evidence>
<feature type="domain" description="Nucleoporin Nup120/160 beta-propeller" evidence="4">
    <location>
        <begin position="82"/>
        <end position="591"/>
    </location>
</feature>
<dbReference type="PANTHER" id="PTHR21286">
    <property type="entry name" value="NUCLEAR PORE COMPLEX PROTEIN NUP160"/>
    <property type="match status" value="1"/>
</dbReference>
<dbReference type="Proteomes" id="UP000800097">
    <property type="component" value="Unassembled WGS sequence"/>
</dbReference>
<evidence type="ECO:0000259" key="4">
    <source>
        <dbReference type="Pfam" id="PF11715"/>
    </source>
</evidence>
<accession>A0A6A6JD89</accession>
<dbReference type="Pfam" id="PF11715">
    <property type="entry name" value="Beta-prop_Nup120_160"/>
    <property type="match status" value="1"/>
</dbReference>
<dbReference type="InterPro" id="IPR056548">
    <property type="entry name" value="HEAT_Nup120"/>
</dbReference>
<dbReference type="Pfam" id="PF23300">
    <property type="entry name" value="HEAT_Nup120"/>
    <property type="match status" value="1"/>
</dbReference>
<dbReference type="InterPro" id="IPR021717">
    <property type="entry name" value="Nucleoporin_Nup160"/>
</dbReference>
<dbReference type="Pfam" id="PF21486">
    <property type="entry name" value="NUP120_helical"/>
    <property type="match status" value="1"/>
</dbReference>
<dbReference type="RefSeq" id="XP_033652060.1">
    <property type="nucleotide sequence ID" value="XM_033801668.1"/>
</dbReference>
<gene>
    <name evidence="7" type="ORF">EI97DRAFT_468704</name>
</gene>
<dbReference type="GeneID" id="54554843"/>
<evidence type="ECO:0000313" key="8">
    <source>
        <dbReference type="Proteomes" id="UP000800097"/>
    </source>
</evidence>
<dbReference type="GO" id="GO:0017056">
    <property type="term" value="F:structural constituent of nuclear pore"/>
    <property type="evidence" value="ECO:0007669"/>
    <property type="project" value="TreeGrafter"/>
</dbReference>
<evidence type="ECO:0008006" key="9">
    <source>
        <dbReference type="Google" id="ProtNLM"/>
    </source>
</evidence>
<keyword evidence="3" id="KW-0539">Nucleus</keyword>
<feature type="domain" description="Nucleoporin Nup120 helical" evidence="5">
    <location>
        <begin position="650"/>
        <end position="774"/>
    </location>
</feature>
<dbReference type="GO" id="GO:0005643">
    <property type="term" value="C:nuclear pore"/>
    <property type="evidence" value="ECO:0007669"/>
    <property type="project" value="TreeGrafter"/>
</dbReference>
<reference evidence="7" key="1">
    <citation type="journal article" date="2020" name="Stud. Mycol.">
        <title>101 Dothideomycetes genomes: a test case for predicting lifestyles and emergence of pathogens.</title>
        <authorList>
            <person name="Haridas S."/>
            <person name="Albert R."/>
            <person name="Binder M."/>
            <person name="Bloem J."/>
            <person name="Labutti K."/>
            <person name="Salamov A."/>
            <person name="Andreopoulos B."/>
            <person name="Baker S."/>
            <person name="Barry K."/>
            <person name="Bills G."/>
            <person name="Bluhm B."/>
            <person name="Cannon C."/>
            <person name="Castanera R."/>
            <person name="Culley D."/>
            <person name="Daum C."/>
            <person name="Ezra D."/>
            <person name="Gonzalez J."/>
            <person name="Henrissat B."/>
            <person name="Kuo A."/>
            <person name="Liang C."/>
            <person name="Lipzen A."/>
            <person name="Lutzoni F."/>
            <person name="Magnuson J."/>
            <person name="Mondo S."/>
            <person name="Nolan M."/>
            <person name="Ohm R."/>
            <person name="Pangilinan J."/>
            <person name="Park H.-J."/>
            <person name="Ramirez L."/>
            <person name="Alfaro M."/>
            <person name="Sun H."/>
            <person name="Tritt A."/>
            <person name="Yoshinaga Y."/>
            <person name="Zwiers L.-H."/>
            <person name="Turgeon B."/>
            <person name="Goodwin S."/>
            <person name="Spatafora J."/>
            <person name="Crous P."/>
            <person name="Grigoriev I."/>
        </authorList>
    </citation>
    <scope>NUCLEOTIDE SEQUENCE</scope>
    <source>
        <strain evidence="7">CBS 379.55</strain>
    </source>
</reference>
<dbReference type="PANTHER" id="PTHR21286:SF0">
    <property type="entry name" value="NUCLEAR PORE COMPLEX PROTEIN NUP160"/>
    <property type="match status" value="1"/>
</dbReference>
<dbReference type="InterPro" id="IPR059141">
    <property type="entry name" value="Beta-prop_Nup120_160"/>
</dbReference>
<protein>
    <recommendedName>
        <fullName evidence="9">Nucleoporin Nup120/160</fullName>
    </recommendedName>
</protein>
<evidence type="ECO:0000256" key="3">
    <source>
        <dbReference type="ARBA" id="ARBA00023242"/>
    </source>
</evidence>
<evidence type="ECO:0000256" key="1">
    <source>
        <dbReference type="ARBA" id="ARBA00004123"/>
    </source>
</evidence>
<name>A0A6A6JD89_WESOR</name>
<sequence>MSQSRGTCLYREARLNVEPTYPGSTIAFTLPYGVVGTFDTAVEPKRTVLPEDHTDKDEDGFAKRNLACDGSIFFRRHHEYPRSFLWRLLNNRKILEVQSVDLDHDVNHDVEANLTLLLHFPTPVRPFCLAIAEPEEHDALTVFAITTRNDLYTITLHRDFFSRPAASELEIAEWCKRSAPSLFSNRIPYRLVATSSTELLVTLDDGGIVRLVKRSCGDGSWEESLYKETSWSVKNLLKWKGEQTVRFDNGDLDLSAAAAVDLSPDRNHILSVCLNHRLRAWNVASGKPGISTDLLGEPDHPNEKGASYIIDPSQSTHMAVLNVPGGVDGALYHVVTYSSKQHQFKFWGVRDADTPDQGIFDVKPEVELIPPVDELMDTTAWTLSEFVINPGPSGWRGTELWIRVRSGPSTRVFALKFNLNNSPAELRNTWRHDWVSVDPGPLSLEQLKQNTANPAEFDLDASELFEVDLVENWLEFLFYPGRFSVAALEIALNTYRRGLQRSGATQLAAKASLKERICSTVTAFAALEQNGVVNQIEFHNRLAAQWQAFYSLVKDLHKRRGEYLGLAFDYTSGTPWIISSDYLSPIRSCSVPEIVSLNSQAMISSEALSGRLGKVLAAEDRDVARLMCAASSFRKSLPRTFQTSLEREIESEILQSRSLSVVDRMELMEANCSLSQQVSDDDLSALVEDLGTSIKDITSETFMRVIDSLGPDEEGQLQRKQAARYGLSALMRVSQETIELSKSILLDLLVLVLYMQYEEDLSEDFDASEVFVQIIDELKHYAILSWMSQTVWSHQSSTGPASAHLLKTLSEMSKNSKQFPITQTVIEGILGHRAFAAEIPTGLRTQLLTYWSRVWLARTFKDTDLDTAIERIMAILLQQKEYGLAFEFSRYLPESPWATYLKGSMHLALGENDLASICFKKAAHNLATPSFSLDDVDDSFIPLDQRDSFSGGLPRYYSHVLSLFEKYKAYSFVADFARLGLRSLSPKKDEELKTDLLSRLFNASIQTCRIDDAYSAMMRHTNTVLRSAALQTLLTTLISHSQTPKLFSYSFLDLTSEVDALLLSHCHKQLNLSSGPPYHNILYAFRIARNDFRGAASILHDKLVRLKNSSSQKVQDPKDQTLARTYLMVLNALACVSKDDAYVLAEVRGLDVVRGGGAAVPGGSSSLNGSRGGSSAIGGVTAAAPAPAPPQWGIGKAKKLLKRRVVTLDMLRKEYQAELDRVEAIETGNYPFVEAGDEMDIL</sequence>
<dbReference type="SUPFAM" id="SSF82171">
    <property type="entry name" value="DPP6 N-terminal domain-like"/>
    <property type="match status" value="1"/>
</dbReference>
<dbReference type="AlphaFoldDB" id="A0A6A6JD89"/>
<dbReference type="EMBL" id="ML986502">
    <property type="protein sequence ID" value="KAF2274521.1"/>
    <property type="molecule type" value="Genomic_DNA"/>
</dbReference>
<keyword evidence="2" id="KW-0813">Transport</keyword>
<feature type="domain" description="Nucleoporin nup120-like HEAT repeat" evidence="6">
    <location>
        <begin position="872"/>
        <end position="1038"/>
    </location>
</feature>
<organism evidence="7 8">
    <name type="scientific">Westerdykella ornata</name>
    <dbReference type="NCBI Taxonomy" id="318751"/>
    <lineage>
        <taxon>Eukaryota</taxon>
        <taxon>Fungi</taxon>
        <taxon>Dikarya</taxon>
        <taxon>Ascomycota</taxon>
        <taxon>Pezizomycotina</taxon>
        <taxon>Dothideomycetes</taxon>
        <taxon>Pleosporomycetidae</taxon>
        <taxon>Pleosporales</taxon>
        <taxon>Sporormiaceae</taxon>
        <taxon>Westerdykella</taxon>
    </lineage>
</organism>
<evidence type="ECO:0000259" key="6">
    <source>
        <dbReference type="Pfam" id="PF23300"/>
    </source>
</evidence>
<evidence type="ECO:0000313" key="7">
    <source>
        <dbReference type="EMBL" id="KAF2274521.1"/>
    </source>
</evidence>